<dbReference type="Proteomes" id="UP001157126">
    <property type="component" value="Unassembled WGS sequence"/>
</dbReference>
<name>A0ABQ6IVQ3_9MICO</name>
<protein>
    <recommendedName>
        <fullName evidence="3">Transposase</fullName>
    </recommendedName>
</protein>
<gene>
    <name evidence="1" type="ORF">GCM10025883_40500</name>
</gene>
<evidence type="ECO:0000313" key="1">
    <source>
        <dbReference type="EMBL" id="GMA42005.1"/>
    </source>
</evidence>
<organism evidence="1 2">
    <name type="scientific">Mobilicoccus caccae</name>
    <dbReference type="NCBI Taxonomy" id="1859295"/>
    <lineage>
        <taxon>Bacteria</taxon>
        <taxon>Bacillati</taxon>
        <taxon>Actinomycetota</taxon>
        <taxon>Actinomycetes</taxon>
        <taxon>Micrococcales</taxon>
        <taxon>Dermatophilaceae</taxon>
        <taxon>Mobilicoccus</taxon>
    </lineage>
</organism>
<dbReference type="EMBL" id="BSUO01000001">
    <property type="protein sequence ID" value="GMA42005.1"/>
    <property type="molecule type" value="Genomic_DNA"/>
</dbReference>
<evidence type="ECO:0000313" key="2">
    <source>
        <dbReference type="Proteomes" id="UP001157126"/>
    </source>
</evidence>
<evidence type="ECO:0008006" key="3">
    <source>
        <dbReference type="Google" id="ProtNLM"/>
    </source>
</evidence>
<accession>A0ABQ6IVQ3</accession>
<comment type="caution">
    <text evidence="1">The sequence shown here is derived from an EMBL/GenBank/DDBJ whole genome shotgun (WGS) entry which is preliminary data.</text>
</comment>
<reference evidence="2" key="1">
    <citation type="journal article" date="2019" name="Int. J. Syst. Evol. Microbiol.">
        <title>The Global Catalogue of Microorganisms (GCM) 10K type strain sequencing project: providing services to taxonomists for standard genome sequencing and annotation.</title>
        <authorList>
            <consortium name="The Broad Institute Genomics Platform"/>
            <consortium name="The Broad Institute Genome Sequencing Center for Infectious Disease"/>
            <person name="Wu L."/>
            <person name="Ma J."/>
        </authorList>
    </citation>
    <scope>NUCLEOTIDE SEQUENCE [LARGE SCALE GENOMIC DNA]</scope>
    <source>
        <strain evidence="2">NBRC 113072</strain>
    </source>
</reference>
<sequence length="51" mass="5708">MVAENIPAQVACRVLAVSESGYYARLKRAPSERAVRHAWLTDVISRIHLDS</sequence>
<proteinExistence type="predicted"/>
<keyword evidence="2" id="KW-1185">Reference proteome</keyword>